<reference evidence="3" key="1">
    <citation type="journal article" date="2013" name="Genetics">
        <title>The draft genome and transcriptome of Panagrellus redivivus are shaped by the harsh demands of a free-living lifestyle.</title>
        <authorList>
            <person name="Srinivasan J."/>
            <person name="Dillman A.R."/>
            <person name="Macchietto M.G."/>
            <person name="Heikkinen L."/>
            <person name="Lakso M."/>
            <person name="Fracchia K.M."/>
            <person name="Antoshechkin I."/>
            <person name="Mortazavi A."/>
            <person name="Wong G."/>
            <person name="Sternberg P.W."/>
        </authorList>
    </citation>
    <scope>NUCLEOTIDE SEQUENCE [LARGE SCALE GENOMIC DNA]</scope>
    <source>
        <strain evidence="3">MT8872</strain>
    </source>
</reference>
<dbReference type="WBParaSite" id="Pan_g5323.t1">
    <property type="protein sequence ID" value="Pan_g5323.t1"/>
    <property type="gene ID" value="Pan_g5323"/>
</dbReference>
<feature type="signal peptide" evidence="2">
    <location>
        <begin position="1"/>
        <end position="22"/>
    </location>
</feature>
<sequence length="74" mass="7199">MTVSSVYLNLCVVFLLIATTLAQFMGGFGGPMGGFGGPMGGFGGPMGGFGGPGFGYGGGSPFGFGGLFSNLLFG</sequence>
<keyword evidence="3" id="KW-1185">Reference proteome</keyword>
<evidence type="ECO:0000256" key="2">
    <source>
        <dbReference type="SAM" id="SignalP"/>
    </source>
</evidence>
<name>A0A7E4W1N4_PANRE</name>
<evidence type="ECO:0000256" key="1">
    <source>
        <dbReference type="SAM" id="Phobius"/>
    </source>
</evidence>
<keyword evidence="2" id="KW-0732">Signal</keyword>
<keyword evidence="1" id="KW-0472">Membrane</keyword>
<accession>A0A7E4W1N4</accession>
<feature type="chain" id="PRO_5028994086" evidence="2">
    <location>
        <begin position="23"/>
        <end position="74"/>
    </location>
</feature>
<dbReference type="Proteomes" id="UP000492821">
    <property type="component" value="Unassembled WGS sequence"/>
</dbReference>
<reference evidence="4" key="2">
    <citation type="submission" date="2020-10" db="UniProtKB">
        <authorList>
            <consortium name="WormBaseParasite"/>
        </authorList>
    </citation>
    <scope>IDENTIFICATION</scope>
</reference>
<keyword evidence="1" id="KW-0812">Transmembrane</keyword>
<keyword evidence="1" id="KW-1133">Transmembrane helix</keyword>
<dbReference type="AlphaFoldDB" id="A0A7E4W1N4"/>
<organism evidence="3 4">
    <name type="scientific">Panagrellus redivivus</name>
    <name type="common">Microworm</name>
    <dbReference type="NCBI Taxonomy" id="6233"/>
    <lineage>
        <taxon>Eukaryota</taxon>
        <taxon>Metazoa</taxon>
        <taxon>Ecdysozoa</taxon>
        <taxon>Nematoda</taxon>
        <taxon>Chromadorea</taxon>
        <taxon>Rhabditida</taxon>
        <taxon>Tylenchina</taxon>
        <taxon>Panagrolaimomorpha</taxon>
        <taxon>Panagrolaimoidea</taxon>
        <taxon>Panagrolaimidae</taxon>
        <taxon>Panagrellus</taxon>
    </lineage>
</organism>
<feature type="transmembrane region" description="Helical" evidence="1">
    <location>
        <begin position="53"/>
        <end position="73"/>
    </location>
</feature>
<proteinExistence type="predicted"/>
<protein>
    <submittedName>
        <fullName evidence="4">Glycine-rich cell wall structural protein</fullName>
    </submittedName>
</protein>
<evidence type="ECO:0000313" key="4">
    <source>
        <dbReference type="WBParaSite" id="Pan_g5323.t1"/>
    </source>
</evidence>
<evidence type="ECO:0000313" key="3">
    <source>
        <dbReference type="Proteomes" id="UP000492821"/>
    </source>
</evidence>